<organism evidence="2 3">
    <name type="scientific">Fragilariopsis cylindrus CCMP1102</name>
    <dbReference type="NCBI Taxonomy" id="635003"/>
    <lineage>
        <taxon>Eukaryota</taxon>
        <taxon>Sar</taxon>
        <taxon>Stramenopiles</taxon>
        <taxon>Ochrophyta</taxon>
        <taxon>Bacillariophyta</taxon>
        <taxon>Bacillariophyceae</taxon>
        <taxon>Bacillariophycidae</taxon>
        <taxon>Bacillariales</taxon>
        <taxon>Bacillariaceae</taxon>
        <taxon>Fragilariopsis</taxon>
    </lineage>
</organism>
<feature type="compositionally biased region" description="Acidic residues" evidence="1">
    <location>
        <begin position="88"/>
        <end position="97"/>
    </location>
</feature>
<evidence type="ECO:0000256" key="1">
    <source>
        <dbReference type="SAM" id="MobiDB-lite"/>
    </source>
</evidence>
<name>A0A1E7FJS3_9STRA</name>
<proteinExistence type="predicted"/>
<feature type="region of interest" description="Disordered" evidence="1">
    <location>
        <begin position="33"/>
        <end position="97"/>
    </location>
</feature>
<keyword evidence="3" id="KW-1185">Reference proteome</keyword>
<feature type="compositionally biased region" description="Acidic residues" evidence="1">
    <location>
        <begin position="58"/>
        <end position="72"/>
    </location>
</feature>
<accession>A0A1E7FJS3</accession>
<feature type="compositionally biased region" description="Low complexity" evidence="1">
    <location>
        <begin position="36"/>
        <end position="52"/>
    </location>
</feature>
<feature type="region of interest" description="Disordered" evidence="1">
    <location>
        <begin position="171"/>
        <end position="213"/>
    </location>
</feature>
<reference evidence="2 3" key="1">
    <citation type="submission" date="2016-09" db="EMBL/GenBank/DDBJ databases">
        <title>Extensive genetic diversity and differential bi-allelic expression allows diatom success in the polar Southern Ocean.</title>
        <authorList>
            <consortium name="DOE Joint Genome Institute"/>
            <person name="Mock T."/>
            <person name="Otillar R.P."/>
            <person name="Strauss J."/>
            <person name="Dupont C."/>
            <person name="Frickenhaus S."/>
            <person name="Maumus F."/>
            <person name="Mcmullan M."/>
            <person name="Sanges R."/>
            <person name="Schmutz J."/>
            <person name="Toseland A."/>
            <person name="Valas R."/>
            <person name="Veluchamy A."/>
            <person name="Ward B.J."/>
            <person name="Allen A."/>
            <person name="Barry K."/>
            <person name="Falciatore A."/>
            <person name="Ferrante M."/>
            <person name="Fortunato A.E."/>
            <person name="Gloeckner G."/>
            <person name="Gruber A."/>
            <person name="Hipkin R."/>
            <person name="Janech M."/>
            <person name="Kroth P."/>
            <person name="Leese F."/>
            <person name="Lindquist E."/>
            <person name="Lyon B.R."/>
            <person name="Martin J."/>
            <person name="Mayer C."/>
            <person name="Parker M."/>
            <person name="Quesneville H."/>
            <person name="Raymond J."/>
            <person name="Uhlig C."/>
            <person name="Valentin K.U."/>
            <person name="Worden A.Z."/>
            <person name="Armbrust E.V."/>
            <person name="Bowler C."/>
            <person name="Green B."/>
            <person name="Moulton V."/>
            <person name="Van Oosterhout C."/>
            <person name="Grigoriev I."/>
        </authorList>
    </citation>
    <scope>NUCLEOTIDE SEQUENCE [LARGE SCALE GENOMIC DNA]</scope>
    <source>
        <strain evidence="2 3">CCMP1102</strain>
    </source>
</reference>
<dbReference type="InParanoid" id="A0A1E7FJS3"/>
<evidence type="ECO:0000313" key="3">
    <source>
        <dbReference type="Proteomes" id="UP000095751"/>
    </source>
</evidence>
<dbReference type="AlphaFoldDB" id="A0A1E7FJS3"/>
<gene>
    <name evidence="2" type="ORF">FRACYDRAFT_236717</name>
</gene>
<dbReference type="KEGG" id="fcy:FRACYDRAFT_236717"/>
<evidence type="ECO:0000313" key="2">
    <source>
        <dbReference type="EMBL" id="OEU18439.1"/>
    </source>
</evidence>
<feature type="compositionally biased region" description="Low complexity" evidence="1">
    <location>
        <begin position="196"/>
        <end position="213"/>
    </location>
</feature>
<dbReference type="Proteomes" id="UP000095751">
    <property type="component" value="Unassembled WGS sequence"/>
</dbReference>
<dbReference type="EMBL" id="KV784356">
    <property type="protein sequence ID" value="OEU18439.1"/>
    <property type="molecule type" value="Genomic_DNA"/>
</dbReference>
<sequence length="278" mass="30982">MVKMSYNNNGMSMEGAYDEAIEVAARRIHLAIRPTSMNASNSSSSLSENNDSTAGGGQEEEVDSTSSDDNDSSEQQVLDDANNSINDDSYDSNDDDLEDEDIESTIQFLQEKILILKKVEARRKNEEAYIACNAHEIMNGREPSHTNHVKSSSVWSEAKDLLEEYKIGVGGQGEVADDDEGEQQQKRSLSPPPPQRQEQQPSSSSNNNYNNILSSAQNFFPRPLQTATDEPKNKRLKIDLTSDMQFATDSRRWISQDALQQISITTNTAIAKHRFSLI</sequence>
<protein>
    <submittedName>
        <fullName evidence="2">Uncharacterized protein</fullName>
    </submittedName>
</protein>